<name>A0A419V532_9BACL</name>
<dbReference type="OrthoDB" id="2969131at2"/>
<comment type="caution">
    <text evidence="1">The sequence shown here is derived from an EMBL/GenBank/DDBJ whole genome shotgun (WGS) entry which is preliminary data.</text>
</comment>
<dbReference type="RefSeq" id="WP_120193114.1">
    <property type="nucleotide sequence ID" value="NZ_RAPK01000008.1"/>
</dbReference>
<dbReference type="EMBL" id="RAPK01000008">
    <property type="protein sequence ID" value="RKD73629.1"/>
    <property type="molecule type" value="Genomic_DNA"/>
</dbReference>
<accession>A0A419V532</accession>
<sequence>MSYVKNDPETEQFIQSLEEPQREIYLFMRKEYDILTEQGEHFDEAKNDEYVEQKASEHFDISSEEAGNVFAKTESQIRSFQNYKI</sequence>
<gene>
    <name evidence="1" type="ORF">ATL39_1931</name>
</gene>
<dbReference type="AlphaFoldDB" id="A0A419V532"/>
<reference evidence="1 2" key="1">
    <citation type="submission" date="2018-09" db="EMBL/GenBank/DDBJ databases">
        <title>Genomic Encyclopedia of Archaeal and Bacterial Type Strains, Phase II (KMG-II): from individual species to whole genera.</title>
        <authorList>
            <person name="Goeker M."/>
        </authorList>
    </citation>
    <scope>NUCLEOTIDE SEQUENCE [LARGE SCALE GENOMIC DNA]</scope>
    <source>
        <strain evidence="1 2">DSM 17008</strain>
    </source>
</reference>
<dbReference type="Proteomes" id="UP000285120">
    <property type="component" value="Unassembled WGS sequence"/>
</dbReference>
<evidence type="ECO:0000313" key="2">
    <source>
        <dbReference type="Proteomes" id="UP000285120"/>
    </source>
</evidence>
<evidence type="ECO:0000313" key="1">
    <source>
        <dbReference type="EMBL" id="RKD73629.1"/>
    </source>
</evidence>
<organism evidence="1 2">
    <name type="scientific">Sinobaca qinghaiensis</name>
    <dbReference type="NCBI Taxonomy" id="342944"/>
    <lineage>
        <taxon>Bacteria</taxon>
        <taxon>Bacillati</taxon>
        <taxon>Bacillota</taxon>
        <taxon>Bacilli</taxon>
        <taxon>Bacillales</taxon>
        <taxon>Sporolactobacillaceae</taxon>
        <taxon>Sinobaca</taxon>
    </lineage>
</organism>
<protein>
    <submittedName>
        <fullName evidence="1">Uncharacterized protein</fullName>
    </submittedName>
</protein>
<keyword evidence="2" id="KW-1185">Reference proteome</keyword>
<proteinExistence type="predicted"/>